<gene>
    <name evidence="2" type="ORF">TASIC1_0003044700</name>
</gene>
<protein>
    <submittedName>
        <fullName evidence="2">Uncharacterized protein</fullName>
    </submittedName>
</protein>
<feature type="compositionally biased region" description="Low complexity" evidence="1">
    <location>
        <begin position="48"/>
        <end position="62"/>
    </location>
</feature>
<reference evidence="2 3" key="1">
    <citation type="submission" date="2020-07" db="EMBL/GenBank/DDBJ databases">
        <title>Trichoderma asperellum IC-1 whole genome shotgun sequence.</title>
        <authorList>
            <person name="Kanamasa S."/>
            <person name="Takahashi H."/>
        </authorList>
    </citation>
    <scope>NUCLEOTIDE SEQUENCE [LARGE SCALE GENOMIC DNA]</scope>
    <source>
        <strain evidence="2 3">IC-1</strain>
    </source>
</reference>
<sequence>MKDMNPLAKSALGVLRAVVARLVKAVGNCAPSSSVSPPVDPLRHNSNTTTPTSTGKTFGSTPASSVGRASVEGSFKGAPESISSAAAAIPSTAEDSSAGLSTMMPGGWELPQDGNGNNFTSIAPFFAMGDLIYKDLTVDQIDDVPPQTDSNALLLGDSFMWQFEGGFGEDTVWQFLNQHQPSGNETG</sequence>
<dbReference type="AlphaFoldDB" id="A0A6V8QPA6"/>
<comment type="caution">
    <text evidence="2">The sequence shown here is derived from an EMBL/GenBank/DDBJ whole genome shotgun (WGS) entry which is preliminary data.</text>
</comment>
<organism evidence="2 3">
    <name type="scientific">Trichoderma asperellum</name>
    <name type="common">Filamentous fungus</name>
    <dbReference type="NCBI Taxonomy" id="101201"/>
    <lineage>
        <taxon>Eukaryota</taxon>
        <taxon>Fungi</taxon>
        <taxon>Dikarya</taxon>
        <taxon>Ascomycota</taxon>
        <taxon>Pezizomycotina</taxon>
        <taxon>Sordariomycetes</taxon>
        <taxon>Hypocreomycetidae</taxon>
        <taxon>Hypocreales</taxon>
        <taxon>Hypocreaceae</taxon>
        <taxon>Trichoderma</taxon>
    </lineage>
</organism>
<dbReference type="OrthoDB" id="10263753at2759"/>
<evidence type="ECO:0000313" key="3">
    <source>
        <dbReference type="Proteomes" id="UP000517252"/>
    </source>
</evidence>
<feature type="region of interest" description="Disordered" evidence="1">
    <location>
        <begin position="30"/>
        <end position="75"/>
    </location>
</feature>
<accession>A0A6V8QPA6</accession>
<evidence type="ECO:0000256" key="1">
    <source>
        <dbReference type="SAM" id="MobiDB-lite"/>
    </source>
</evidence>
<dbReference type="Proteomes" id="UP000517252">
    <property type="component" value="Unassembled WGS sequence"/>
</dbReference>
<dbReference type="EMBL" id="BLZH01000003">
    <property type="protein sequence ID" value="GFP54069.1"/>
    <property type="molecule type" value="Genomic_DNA"/>
</dbReference>
<name>A0A6V8QPA6_TRIAP</name>
<proteinExistence type="predicted"/>
<evidence type="ECO:0000313" key="2">
    <source>
        <dbReference type="EMBL" id="GFP54069.1"/>
    </source>
</evidence>